<dbReference type="KEGG" id="aace:A0U92_03850"/>
<dbReference type="InterPro" id="IPR020095">
    <property type="entry name" value="PsdUridine_synth_TruA_C"/>
</dbReference>
<gene>
    <name evidence="4" type="primary">truA</name>
    <name evidence="9" type="ORF">A0U92_03850</name>
</gene>
<dbReference type="Proteomes" id="UP000188937">
    <property type="component" value="Chromosome"/>
</dbReference>
<evidence type="ECO:0000313" key="9">
    <source>
        <dbReference type="EMBL" id="AQS84044.1"/>
    </source>
</evidence>
<feature type="binding site" evidence="4 6">
    <location>
        <position position="132"/>
    </location>
    <ligand>
        <name>substrate</name>
    </ligand>
</feature>
<comment type="function">
    <text evidence="4">Formation of pseudouridine at positions 38, 39 and 40 in the anticodon stem and loop of transfer RNAs.</text>
</comment>
<dbReference type="EC" id="5.4.99.12" evidence="4"/>
<dbReference type="OrthoDB" id="9811823at2"/>
<dbReference type="PANTHER" id="PTHR11142:SF0">
    <property type="entry name" value="TRNA PSEUDOURIDINE SYNTHASE-LIKE 1"/>
    <property type="match status" value="1"/>
</dbReference>
<evidence type="ECO:0000256" key="7">
    <source>
        <dbReference type="RuleBase" id="RU003792"/>
    </source>
</evidence>
<dbReference type="PANTHER" id="PTHR11142">
    <property type="entry name" value="PSEUDOURIDYLATE SYNTHASE"/>
    <property type="match status" value="1"/>
</dbReference>
<comment type="similarity">
    <text evidence="1 4 7">Belongs to the tRNA pseudouridine synthase TruA family.</text>
</comment>
<evidence type="ECO:0000256" key="3">
    <source>
        <dbReference type="ARBA" id="ARBA00023235"/>
    </source>
</evidence>
<dbReference type="HAMAP" id="MF_00171">
    <property type="entry name" value="TruA"/>
    <property type="match status" value="1"/>
</dbReference>
<dbReference type="NCBIfam" id="TIGR00071">
    <property type="entry name" value="hisT_truA"/>
    <property type="match status" value="1"/>
</dbReference>
<dbReference type="Pfam" id="PF01416">
    <property type="entry name" value="PseudoU_synth_1"/>
    <property type="match status" value="1"/>
</dbReference>
<dbReference type="GO" id="GO:0160147">
    <property type="term" value="F:tRNA pseudouridine(38-40) synthase activity"/>
    <property type="evidence" value="ECO:0007669"/>
    <property type="project" value="UniProtKB-EC"/>
</dbReference>
<organism evidence="9 10">
    <name type="scientific">Acetobacter aceti</name>
    <dbReference type="NCBI Taxonomy" id="435"/>
    <lineage>
        <taxon>Bacteria</taxon>
        <taxon>Pseudomonadati</taxon>
        <taxon>Pseudomonadota</taxon>
        <taxon>Alphaproteobacteria</taxon>
        <taxon>Acetobacterales</taxon>
        <taxon>Acetobacteraceae</taxon>
        <taxon>Acetobacter</taxon>
        <taxon>Acetobacter subgen. Acetobacter</taxon>
    </lineage>
</organism>
<sequence>MNDASPPAFFRQSHAPDDRQRWAVKIEYDGTGLVGWQRQKAGLSVQQLLEEAAARLAGGRDVPSITAGRTDARVHATGQVAHLDFPISMPLNPRAVRDGLSYHLKDHPVVILAAAPVAPTWSARFSAIRRRYRYRLLNRPSRPGIEANRVWHVRHPLDVPAMQSATQILLGQHDFSTFRAVACQAKSPIRTLDRLDITRDGDLILFDVEARSFLHHQVRNLVGTLQLIGCRRWDSEHLRTALEARDRCAGGPTAPSEGLYLVGVDYDPDPFG</sequence>
<evidence type="ECO:0000259" key="8">
    <source>
        <dbReference type="Pfam" id="PF01416"/>
    </source>
</evidence>
<dbReference type="InterPro" id="IPR001406">
    <property type="entry name" value="PsdUridine_synth_TruA"/>
</dbReference>
<proteinExistence type="inferred from homology"/>
<dbReference type="Gene3D" id="3.30.70.660">
    <property type="entry name" value="Pseudouridine synthase I, catalytic domain, C-terminal subdomain"/>
    <property type="match status" value="1"/>
</dbReference>
<accession>A0A1U9KE08</accession>
<feature type="domain" description="Pseudouridine synthase I TruA alpha/beta" evidence="8">
    <location>
        <begin position="165"/>
        <end position="267"/>
    </location>
</feature>
<dbReference type="InterPro" id="IPR020094">
    <property type="entry name" value="TruA/RsuA/RluB/E/F_N"/>
</dbReference>
<dbReference type="STRING" id="435.A0U92_03850"/>
<protein>
    <recommendedName>
        <fullName evidence="4">tRNA pseudouridine synthase A</fullName>
        <ecNumber evidence="4">5.4.99.12</ecNumber>
    </recommendedName>
    <alternativeName>
        <fullName evidence="4">tRNA pseudouridine(38-40) synthase</fullName>
    </alternativeName>
    <alternativeName>
        <fullName evidence="4">tRNA pseudouridylate synthase I</fullName>
    </alternativeName>
    <alternativeName>
        <fullName evidence="4">tRNA-uridine isomerase I</fullName>
    </alternativeName>
</protein>
<reference evidence="9 10" key="1">
    <citation type="submission" date="2016-03" db="EMBL/GenBank/DDBJ databases">
        <title>Acetic acid bacteria sequencing.</title>
        <authorList>
            <person name="Brandt J."/>
            <person name="Jakob F."/>
            <person name="Vogel R.F."/>
        </authorList>
    </citation>
    <scope>NUCLEOTIDE SEQUENCE [LARGE SCALE GENOMIC DNA]</scope>
    <source>
        <strain evidence="9 10">TMW2.1153</strain>
    </source>
</reference>
<keyword evidence="2 4" id="KW-0819">tRNA processing</keyword>
<dbReference type="AlphaFoldDB" id="A0A1U9KE08"/>
<evidence type="ECO:0000313" key="10">
    <source>
        <dbReference type="Proteomes" id="UP000188937"/>
    </source>
</evidence>
<keyword evidence="3 4" id="KW-0413">Isomerase</keyword>
<dbReference type="Gene3D" id="3.30.70.580">
    <property type="entry name" value="Pseudouridine synthase I, catalytic domain, N-terminal subdomain"/>
    <property type="match status" value="1"/>
</dbReference>
<dbReference type="CDD" id="cd02570">
    <property type="entry name" value="PseudoU_synth_EcTruA"/>
    <property type="match status" value="1"/>
</dbReference>
<evidence type="ECO:0000256" key="6">
    <source>
        <dbReference type="PIRSR" id="PIRSR001430-2"/>
    </source>
</evidence>
<dbReference type="EMBL" id="CP014692">
    <property type="protein sequence ID" value="AQS84044.1"/>
    <property type="molecule type" value="Genomic_DNA"/>
</dbReference>
<evidence type="ECO:0000256" key="5">
    <source>
        <dbReference type="PIRSR" id="PIRSR001430-1"/>
    </source>
</evidence>
<name>A0A1U9KE08_ACEAC</name>
<feature type="active site" description="Nucleophile" evidence="4 5">
    <location>
        <position position="71"/>
    </location>
</feature>
<comment type="subunit">
    <text evidence="4">Homodimer.</text>
</comment>
<dbReference type="RefSeq" id="WP_077812080.1">
    <property type="nucleotide sequence ID" value="NZ_CP014692.1"/>
</dbReference>
<dbReference type="GO" id="GO:0031119">
    <property type="term" value="P:tRNA pseudouridine synthesis"/>
    <property type="evidence" value="ECO:0007669"/>
    <property type="project" value="UniProtKB-UniRule"/>
</dbReference>
<keyword evidence="10" id="KW-1185">Reference proteome</keyword>
<dbReference type="SUPFAM" id="SSF55120">
    <property type="entry name" value="Pseudouridine synthase"/>
    <property type="match status" value="1"/>
</dbReference>
<comment type="caution">
    <text evidence="4">Lacks conserved residue(s) required for the propagation of feature annotation.</text>
</comment>
<dbReference type="InterPro" id="IPR020103">
    <property type="entry name" value="PsdUridine_synth_cat_dom_sf"/>
</dbReference>
<dbReference type="PIRSF" id="PIRSF001430">
    <property type="entry name" value="tRNA_psdUrid_synth"/>
    <property type="match status" value="1"/>
</dbReference>
<evidence type="ECO:0000256" key="4">
    <source>
        <dbReference type="HAMAP-Rule" id="MF_00171"/>
    </source>
</evidence>
<dbReference type="InterPro" id="IPR020097">
    <property type="entry name" value="PsdUridine_synth_TruA_a/b_dom"/>
</dbReference>
<evidence type="ECO:0000256" key="2">
    <source>
        <dbReference type="ARBA" id="ARBA00022694"/>
    </source>
</evidence>
<evidence type="ECO:0000256" key="1">
    <source>
        <dbReference type="ARBA" id="ARBA00009375"/>
    </source>
</evidence>
<dbReference type="GO" id="GO:0003723">
    <property type="term" value="F:RNA binding"/>
    <property type="evidence" value="ECO:0007669"/>
    <property type="project" value="InterPro"/>
</dbReference>
<comment type="catalytic activity">
    <reaction evidence="4 7">
        <text>uridine(38/39/40) in tRNA = pseudouridine(38/39/40) in tRNA</text>
        <dbReference type="Rhea" id="RHEA:22376"/>
        <dbReference type="Rhea" id="RHEA-COMP:10085"/>
        <dbReference type="Rhea" id="RHEA-COMP:10087"/>
        <dbReference type="ChEBI" id="CHEBI:65314"/>
        <dbReference type="ChEBI" id="CHEBI:65315"/>
        <dbReference type="EC" id="5.4.99.12"/>
    </reaction>
</comment>